<feature type="signal peptide" evidence="1">
    <location>
        <begin position="1"/>
        <end position="24"/>
    </location>
</feature>
<name>A0ABV7MD73_9PROT</name>
<dbReference type="RefSeq" id="WP_189571674.1">
    <property type="nucleotide sequence ID" value="NZ_BMXU01000001.1"/>
</dbReference>
<gene>
    <name evidence="2" type="ORF">ACFONP_08740</name>
</gene>
<sequence>MKQAILASFLALASATAPFSAAKAQVERANFDSSPFSLGTLTENEGALGRDLWDGATAEEIADQLRNVPTSYEDPVKRLILRRVLLSPGNGPDGADADLAGLKLLRAAEAGYVMEAGALAELMPGLVVQPSLSRIVAMRDLYKLQFDQACARGANLREGRQQPFFVRLRAFCYIHAGETPAAELTISLAREEGVLSPGDEQMYANLFARSVPNEFPRSALQYAAYRKLGGLFAPTDIPDVTPAVAAAIVYDRGLSTPTRSAALVRAAREDLVPARDLADAAASLEGEEVASVIATIAAQPAGSFNRSQAIGEALVAAKQNPDLYLVLTKIYGQEIASMRPDAVTMPYATELALSSLIIRNFATAEAWIQAVAAENTIGAERAFLNLAKLYSYLRPGAAQRLAGAIGERLPDPPVPAIRIPDALAQAQASADLPTTVDRAITAAASGARGSMLLAALATSGVRASGELAAVRDTVGAALYKRAEANRLAADAAFQRQALESVGSLREEVINKEAYVPRLKPIAAGQ</sequence>
<reference evidence="3" key="1">
    <citation type="journal article" date="2019" name="Int. J. Syst. Evol. Microbiol.">
        <title>The Global Catalogue of Microorganisms (GCM) 10K type strain sequencing project: providing services to taxonomists for standard genome sequencing and annotation.</title>
        <authorList>
            <consortium name="The Broad Institute Genomics Platform"/>
            <consortium name="The Broad Institute Genome Sequencing Center for Infectious Disease"/>
            <person name="Wu L."/>
            <person name="Ma J."/>
        </authorList>
    </citation>
    <scope>NUCLEOTIDE SEQUENCE [LARGE SCALE GENOMIC DNA]</scope>
    <source>
        <strain evidence="3">KCTC 22245</strain>
    </source>
</reference>
<comment type="caution">
    <text evidence="2">The sequence shown here is derived from an EMBL/GenBank/DDBJ whole genome shotgun (WGS) entry which is preliminary data.</text>
</comment>
<evidence type="ECO:0000313" key="2">
    <source>
        <dbReference type="EMBL" id="MFC3302817.1"/>
    </source>
</evidence>
<protein>
    <recommendedName>
        <fullName evidence="4">Chemotaxis protein MotC</fullName>
    </recommendedName>
</protein>
<organism evidence="2 3">
    <name type="scientific">Parvularcula lutaonensis</name>
    <dbReference type="NCBI Taxonomy" id="491923"/>
    <lineage>
        <taxon>Bacteria</taxon>
        <taxon>Pseudomonadati</taxon>
        <taxon>Pseudomonadota</taxon>
        <taxon>Alphaproteobacteria</taxon>
        <taxon>Parvularculales</taxon>
        <taxon>Parvularculaceae</taxon>
        <taxon>Parvularcula</taxon>
    </lineage>
</organism>
<evidence type="ECO:0000313" key="3">
    <source>
        <dbReference type="Proteomes" id="UP001595607"/>
    </source>
</evidence>
<dbReference type="Proteomes" id="UP001595607">
    <property type="component" value="Unassembled WGS sequence"/>
</dbReference>
<dbReference type="EMBL" id="JBHRVA010000002">
    <property type="protein sequence ID" value="MFC3302817.1"/>
    <property type="molecule type" value="Genomic_DNA"/>
</dbReference>
<feature type="chain" id="PRO_5046949094" description="Chemotaxis protein MotC" evidence="1">
    <location>
        <begin position="25"/>
        <end position="525"/>
    </location>
</feature>
<keyword evidence="1" id="KW-0732">Signal</keyword>
<proteinExistence type="predicted"/>
<keyword evidence="3" id="KW-1185">Reference proteome</keyword>
<evidence type="ECO:0000256" key="1">
    <source>
        <dbReference type="SAM" id="SignalP"/>
    </source>
</evidence>
<evidence type="ECO:0008006" key="4">
    <source>
        <dbReference type="Google" id="ProtNLM"/>
    </source>
</evidence>
<accession>A0ABV7MD73</accession>